<keyword evidence="2" id="KW-1185">Reference proteome</keyword>
<accession>A0A085WWS2</accession>
<gene>
    <name evidence="1" type="ORF">DB31_0396</name>
</gene>
<proteinExistence type="predicted"/>
<dbReference type="RefSeq" id="WP_169786992.1">
    <property type="nucleotide sequence ID" value="NZ_JMCB01000001.1"/>
</dbReference>
<reference evidence="1 2" key="1">
    <citation type="submission" date="2014-04" db="EMBL/GenBank/DDBJ databases">
        <title>Genome assembly of Hyalangium minutum DSM 14724.</title>
        <authorList>
            <person name="Sharma G."/>
            <person name="Subramanian S."/>
        </authorList>
    </citation>
    <scope>NUCLEOTIDE SEQUENCE [LARGE SCALE GENOMIC DNA]</scope>
    <source>
        <strain evidence="1 2">DSM 14724</strain>
    </source>
</reference>
<dbReference type="EMBL" id="JMCB01000001">
    <property type="protein sequence ID" value="KFE72135.1"/>
    <property type="molecule type" value="Genomic_DNA"/>
</dbReference>
<dbReference type="AlphaFoldDB" id="A0A085WWS2"/>
<organism evidence="1 2">
    <name type="scientific">Hyalangium minutum</name>
    <dbReference type="NCBI Taxonomy" id="394096"/>
    <lineage>
        <taxon>Bacteria</taxon>
        <taxon>Pseudomonadati</taxon>
        <taxon>Myxococcota</taxon>
        <taxon>Myxococcia</taxon>
        <taxon>Myxococcales</taxon>
        <taxon>Cystobacterineae</taxon>
        <taxon>Archangiaceae</taxon>
        <taxon>Hyalangium</taxon>
    </lineage>
</organism>
<evidence type="ECO:0000313" key="1">
    <source>
        <dbReference type="EMBL" id="KFE72135.1"/>
    </source>
</evidence>
<name>A0A085WWS2_9BACT</name>
<protein>
    <submittedName>
        <fullName evidence="1">Uncharacterized protein</fullName>
    </submittedName>
</protein>
<comment type="caution">
    <text evidence="1">The sequence shown here is derived from an EMBL/GenBank/DDBJ whole genome shotgun (WGS) entry which is preliminary data.</text>
</comment>
<evidence type="ECO:0000313" key="2">
    <source>
        <dbReference type="Proteomes" id="UP000028725"/>
    </source>
</evidence>
<sequence>MASIASAKDREPQIRSVILRNGPDQVAHPIYVAGEVATVPQLWKKYAQRS</sequence>
<dbReference type="Proteomes" id="UP000028725">
    <property type="component" value="Unassembled WGS sequence"/>
</dbReference>